<dbReference type="EMBL" id="JANJQO010000162">
    <property type="protein sequence ID" value="KAJ2980942.1"/>
    <property type="molecule type" value="Genomic_DNA"/>
</dbReference>
<evidence type="ECO:0000313" key="1">
    <source>
        <dbReference type="EMBL" id="KAJ2980942.1"/>
    </source>
</evidence>
<dbReference type="Proteomes" id="UP001143910">
    <property type="component" value="Unassembled WGS sequence"/>
</dbReference>
<evidence type="ECO:0000313" key="2">
    <source>
        <dbReference type="Proteomes" id="UP001143910"/>
    </source>
</evidence>
<proteinExistence type="predicted"/>
<sequence length="197" mass="21989">MLFSSLLFFLPLLAHADVSLPEVSLPENALPGFALHLMDESGNVTYVHESEFDSYGVSMSVDDTYVNGTDTIPVTRRGLPSGDSITCESQKTFNTQDLHHGMIKLMEYLSCGYTIKTSPVSKYLYVASSHYEGSSVIYVCNYSGQYRTIKGPQLVDFLGQVFNHCGQRNIAGWYSEHFYDMAWGYTNNKNGFCGPPQ</sequence>
<name>A0ACC1NPV2_9HYPO</name>
<comment type="caution">
    <text evidence="1">The sequence shown here is derived from an EMBL/GenBank/DDBJ whole genome shotgun (WGS) entry which is preliminary data.</text>
</comment>
<keyword evidence="2" id="KW-1185">Reference proteome</keyword>
<protein>
    <submittedName>
        <fullName evidence="1">Uncharacterized protein</fullName>
    </submittedName>
</protein>
<reference evidence="1" key="1">
    <citation type="submission" date="2022-08" db="EMBL/GenBank/DDBJ databases">
        <title>Genome Sequence of Lecanicillium fungicola.</title>
        <authorList>
            <person name="Buettner E."/>
        </authorList>
    </citation>
    <scope>NUCLEOTIDE SEQUENCE</scope>
    <source>
        <strain evidence="1">Babe33</strain>
    </source>
</reference>
<organism evidence="1 2">
    <name type="scientific">Zarea fungicola</name>
    <dbReference type="NCBI Taxonomy" id="93591"/>
    <lineage>
        <taxon>Eukaryota</taxon>
        <taxon>Fungi</taxon>
        <taxon>Dikarya</taxon>
        <taxon>Ascomycota</taxon>
        <taxon>Pezizomycotina</taxon>
        <taxon>Sordariomycetes</taxon>
        <taxon>Hypocreomycetidae</taxon>
        <taxon>Hypocreales</taxon>
        <taxon>Cordycipitaceae</taxon>
        <taxon>Zarea</taxon>
    </lineage>
</organism>
<accession>A0ACC1NPV2</accession>
<gene>
    <name evidence="1" type="ORF">NQ176_g2333</name>
</gene>